<dbReference type="Pfam" id="PF10022">
    <property type="entry name" value="DUF2264"/>
    <property type="match status" value="1"/>
</dbReference>
<evidence type="ECO:0000313" key="4">
    <source>
        <dbReference type="Proteomes" id="UP000054302"/>
    </source>
</evidence>
<organism evidence="3 4">
    <name type="scientific">Exophiala mesophila</name>
    <name type="common">Black yeast-like fungus</name>
    <dbReference type="NCBI Taxonomy" id="212818"/>
    <lineage>
        <taxon>Eukaryota</taxon>
        <taxon>Fungi</taxon>
        <taxon>Dikarya</taxon>
        <taxon>Ascomycota</taxon>
        <taxon>Pezizomycotina</taxon>
        <taxon>Eurotiomycetes</taxon>
        <taxon>Chaetothyriomycetidae</taxon>
        <taxon>Chaetothyriales</taxon>
        <taxon>Herpotrichiellaceae</taxon>
        <taxon>Exophiala</taxon>
    </lineage>
</organism>
<feature type="domain" description="DUF2264" evidence="2">
    <location>
        <begin position="392"/>
        <end position="687"/>
    </location>
</feature>
<evidence type="ECO:0000259" key="1">
    <source>
        <dbReference type="Pfam" id="PF10022"/>
    </source>
</evidence>
<dbReference type="OrthoDB" id="5150166at2759"/>
<gene>
    <name evidence="3" type="ORF">PV10_04168</name>
</gene>
<proteinExistence type="predicted"/>
<dbReference type="PIRSF" id="PIRSF014753">
    <property type="entry name" value="UCP014753"/>
    <property type="match status" value="1"/>
</dbReference>
<evidence type="ECO:0000259" key="2">
    <source>
        <dbReference type="Pfam" id="PF20938"/>
    </source>
</evidence>
<dbReference type="PANTHER" id="PTHR35339">
    <property type="entry name" value="LINALOOL DEHYDRATASE_ISOMERASE DOMAIN-CONTAINING PROTEIN"/>
    <property type="match status" value="1"/>
</dbReference>
<dbReference type="RefSeq" id="XP_016224483.1">
    <property type="nucleotide sequence ID" value="XM_016368695.1"/>
</dbReference>
<dbReference type="PANTHER" id="PTHR35339:SF4">
    <property type="entry name" value="LINALOOL DEHYDRATASE_ISOMERASE DOMAIN-CONTAINING PROTEIN"/>
    <property type="match status" value="1"/>
</dbReference>
<evidence type="ECO:0000313" key="3">
    <source>
        <dbReference type="EMBL" id="KIV92909.1"/>
    </source>
</evidence>
<protein>
    <recommendedName>
        <fullName evidence="5">DUF2264 domain-containing protein</fullName>
    </recommendedName>
</protein>
<dbReference type="AlphaFoldDB" id="A0A0D1ZGF5"/>
<dbReference type="InterPro" id="IPR049237">
    <property type="entry name" value="DUF2264_C"/>
</dbReference>
<keyword evidence="4" id="KW-1185">Reference proteome</keyword>
<evidence type="ECO:0008006" key="5">
    <source>
        <dbReference type="Google" id="ProtNLM"/>
    </source>
</evidence>
<dbReference type="VEuPathDB" id="FungiDB:PV10_04168"/>
<dbReference type="InterPro" id="IPR016624">
    <property type="entry name" value="UCP014753"/>
</dbReference>
<name>A0A0D1ZGF5_EXOME</name>
<dbReference type="Proteomes" id="UP000054302">
    <property type="component" value="Unassembled WGS sequence"/>
</dbReference>
<dbReference type="EMBL" id="KN847522">
    <property type="protein sequence ID" value="KIV92909.1"/>
    <property type="molecule type" value="Genomic_DNA"/>
</dbReference>
<dbReference type="OMA" id="SPYWCCK"/>
<reference evidence="3 4" key="1">
    <citation type="submission" date="2015-01" db="EMBL/GenBank/DDBJ databases">
        <title>The Genome Sequence of Exophiala mesophila CBS40295.</title>
        <authorList>
            <consortium name="The Broad Institute Genomics Platform"/>
            <person name="Cuomo C."/>
            <person name="de Hoog S."/>
            <person name="Gorbushina A."/>
            <person name="Stielow B."/>
            <person name="Teixiera M."/>
            <person name="Abouelleil A."/>
            <person name="Chapman S.B."/>
            <person name="Priest M."/>
            <person name="Young S.K."/>
            <person name="Wortman J."/>
            <person name="Nusbaum C."/>
            <person name="Birren B."/>
        </authorList>
    </citation>
    <scope>NUCLEOTIDE SEQUENCE [LARGE SCALE GENOMIC DNA]</scope>
    <source>
        <strain evidence="3 4">CBS 40295</strain>
    </source>
</reference>
<dbReference type="HOGENOM" id="CLU_028269_1_0_1"/>
<accession>A0A0D1ZGF5</accession>
<dbReference type="GeneID" id="27322013"/>
<sequence>MTTPTFPTPTPFFTHLNSPLQSRSDIIQACQSLLEPLHPFFSPGRTRLRLGATATRYDETGAQLEGFTRPLWGLASLLASSSSDSNSPIPSTSISKHTSLWLTGLRNGTNPSHPEFWGYAADLDQRTVEMCPLGFALCVAPTHLWDPLTPEERLNVQTWLGSINDREMPNTNWLWFRVFANLGLKKNGAVYSEEKLVSDLDHLDTFYRGDGWSNDGPASHRQMDYYSGSFAIQLLQLLYVKINGGDDPKRADEYRERARLFAMDFVHYWDEYGQPITFGRSLTYRFAMAGFWSAVAFADLELPAPLSWGVVKGLLLRNLRYWSRQKDILTHSGLLTIGYGYPNQFLSENYNSPGSTYWFMLGFVALAVPESHPFWTAEELDYPASGLQPGLAILPHPMHIISHFGGHTFLLNSGQACHYPVRASESKYGKFAYSSAFPYSVPTGGYSLESIGGDNTLALSDDSGETWRVRRQPINARIEYKDGIVPVLVASWMPWPGVTVDTWLVPPSEETMNWHVRFHRITTKRRLWTSEGAFALNGVARRDGRELGVLTSLDSDDVYGEGESQCEGRLESTGSALAISRGGVAGIVDLDLASYLGRTSEDLDSTTPHATACAPRTGKVLDEDANSNLTESRSVLPSLANSSENYISEGSSVWLGTAVFALPNTVKHHKGQWRESWEKRPEVPAWVGMEITK</sequence>
<feature type="domain" description="DUF2264" evidence="1">
    <location>
        <begin position="22"/>
        <end position="381"/>
    </location>
</feature>
<dbReference type="Pfam" id="PF20938">
    <property type="entry name" value="DUF2264_C"/>
    <property type="match status" value="1"/>
</dbReference>
<dbReference type="InterPro" id="IPR049349">
    <property type="entry name" value="DUF2264_N"/>
</dbReference>